<dbReference type="AlphaFoldDB" id="A0A815ZFN6"/>
<dbReference type="Proteomes" id="UP000663877">
    <property type="component" value="Unassembled WGS sequence"/>
</dbReference>
<evidence type="ECO:0000313" key="3">
    <source>
        <dbReference type="Proteomes" id="UP000663832"/>
    </source>
</evidence>
<organism evidence="2 3">
    <name type="scientific">Adineta steineri</name>
    <dbReference type="NCBI Taxonomy" id="433720"/>
    <lineage>
        <taxon>Eukaryota</taxon>
        <taxon>Metazoa</taxon>
        <taxon>Spiralia</taxon>
        <taxon>Gnathifera</taxon>
        <taxon>Rotifera</taxon>
        <taxon>Eurotatoria</taxon>
        <taxon>Bdelloidea</taxon>
        <taxon>Adinetida</taxon>
        <taxon>Adinetidae</taxon>
        <taxon>Adineta</taxon>
    </lineage>
</organism>
<reference evidence="2" key="1">
    <citation type="submission" date="2021-02" db="EMBL/GenBank/DDBJ databases">
        <authorList>
            <person name="Nowell W R."/>
        </authorList>
    </citation>
    <scope>NUCLEOTIDE SEQUENCE</scope>
</reference>
<comment type="caution">
    <text evidence="2">The sequence shown here is derived from an EMBL/GenBank/DDBJ whole genome shotgun (WGS) entry which is preliminary data.</text>
</comment>
<sequence length="103" mass="11918">MLPAKYYKTISDQSPQLFAVKPDKTIWCHDENEWFRYQIATGIKYSKIDSEGLIPKRGTFSSTNEEDDEPHFGELGECGCWLDSNKILTPIPFLSCFCLLYKK</sequence>
<name>A0A815ZFN6_9BILA</name>
<dbReference type="Proteomes" id="UP000663832">
    <property type="component" value="Unassembled WGS sequence"/>
</dbReference>
<dbReference type="EMBL" id="CAJNOI010000601">
    <property type="protein sequence ID" value="CAF1314909.1"/>
    <property type="molecule type" value="Genomic_DNA"/>
</dbReference>
<evidence type="ECO:0000313" key="2">
    <source>
        <dbReference type="EMBL" id="CAF1582190.1"/>
    </source>
</evidence>
<dbReference type="OrthoDB" id="10029812at2759"/>
<keyword evidence="3" id="KW-1185">Reference proteome</keyword>
<proteinExistence type="predicted"/>
<protein>
    <submittedName>
        <fullName evidence="2">Uncharacterized protein</fullName>
    </submittedName>
</protein>
<accession>A0A815ZFN6</accession>
<evidence type="ECO:0000313" key="1">
    <source>
        <dbReference type="EMBL" id="CAF1314909.1"/>
    </source>
</evidence>
<dbReference type="EMBL" id="CAJNOM010000963">
    <property type="protein sequence ID" value="CAF1582190.1"/>
    <property type="molecule type" value="Genomic_DNA"/>
</dbReference>
<gene>
    <name evidence="1" type="ORF">BJG266_LOCUS33021</name>
    <name evidence="2" type="ORF">QVE165_LOCUS50174</name>
</gene>